<protein>
    <recommendedName>
        <fullName evidence="3">V-SNARE coiled-coil homology domain-containing protein</fullName>
    </recommendedName>
</protein>
<evidence type="ECO:0000313" key="5">
    <source>
        <dbReference type="Proteomes" id="UP001626550"/>
    </source>
</evidence>
<comment type="caution">
    <text evidence="4">The sequence shown here is derived from an EMBL/GenBank/DDBJ whole genome shotgun (WGS) entry which is preliminary data.</text>
</comment>
<dbReference type="AlphaFoldDB" id="A0ABD2QB90"/>
<accession>A0ABD2QB90</accession>
<proteinExistence type="predicted"/>
<feature type="region of interest" description="Disordered" evidence="2">
    <location>
        <begin position="169"/>
        <end position="190"/>
    </location>
</feature>
<organism evidence="4 5">
    <name type="scientific">Cichlidogyrus casuarinus</name>
    <dbReference type="NCBI Taxonomy" id="1844966"/>
    <lineage>
        <taxon>Eukaryota</taxon>
        <taxon>Metazoa</taxon>
        <taxon>Spiralia</taxon>
        <taxon>Lophotrochozoa</taxon>
        <taxon>Platyhelminthes</taxon>
        <taxon>Monogenea</taxon>
        <taxon>Monopisthocotylea</taxon>
        <taxon>Dactylogyridea</taxon>
        <taxon>Ancyrocephalidae</taxon>
        <taxon>Cichlidogyrus</taxon>
    </lineage>
</organism>
<dbReference type="Pfam" id="PF00957">
    <property type="entry name" value="Synaptobrevin"/>
    <property type="match status" value="1"/>
</dbReference>
<dbReference type="Gene3D" id="1.20.5.110">
    <property type="match status" value="1"/>
</dbReference>
<keyword evidence="5" id="KW-1185">Reference proteome</keyword>
<dbReference type="InterPro" id="IPR042855">
    <property type="entry name" value="V_SNARE_CC"/>
</dbReference>
<gene>
    <name evidence="4" type="ORF">Ciccas_004563</name>
</gene>
<reference evidence="4 5" key="1">
    <citation type="submission" date="2024-11" db="EMBL/GenBank/DDBJ databases">
        <title>Adaptive evolution of stress response genes in parasites aligns with host niche diversity.</title>
        <authorList>
            <person name="Hahn C."/>
            <person name="Resl P."/>
        </authorList>
    </citation>
    <scope>NUCLEOTIDE SEQUENCE [LARGE SCALE GENOMIC DNA]</scope>
    <source>
        <strain evidence="4">EGGRZ-B1_66</strain>
        <tissue evidence="4">Body</tissue>
    </source>
</reference>
<name>A0ABD2QB90_9PLAT</name>
<sequence>MFSTAHLKSPYTDIFRSGNKRCIGKHSQVLIIHLYSTDYLRTGISGMEDDMMDRLRARRRLLPEEKAQKFKEQKKHEHIRNLQNEANETAFLLARNIGLEDERPRGLEVLEQKSEALLESARQFHLTASMVKFKQKYWVCRTKYMNSLRRQLGRMEKPIPSAPLYYSDVEDENATQPAAPVPTMENAAED</sequence>
<keyword evidence="1" id="KW-0175">Coiled coil</keyword>
<dbReference type="EMBL" id="JBJKFK010000482">
    <property type="protein sequence ID" value="KAL3316784.1"/>
    <property type="molecule type" value="Genomic_DNA"/>
</dbReference>
<evidence type="ECO:0000256" key="2">
    <source>
        <dbReference type="SAM" id="MobiDB-lite"/>
    </source>
</evidence>
<evidence type="ECO:0000256" key="1">
    <source>
        <dbReference type="PROSITE-ProRule" id="PRU00290"/>
    </source>
</evidence>
<dbReference type="Proteomes" id="UP001626550">
    <property type="component" value="Unassembled WGS sequence"/>
</dbReference>
<feature type="domain" description="V-SNARE coiled-coil homology" evidence="3">
    <location>
        <begin position="78"/>
        <end position="140"/>
    </location>
</feature>
<dbReference type="PROSITE" id="PS50892">
    <property type="entry name" value="V_SNARE"/>
    <property type="match status" value="1"/>
</dbReference>
<evidence type="ECO:0000313" key="4">
    <source>
        <dbReference type="EMBL" id="KAL3316784.1"/>
    </source>
</evidence>
<dbReference type="SUPFAM" id="SSF58038">
    <property type="entry name" value="SNARE fusion complex"/>
    <property type="match status" value="1"/>
</dbReference>
<evidence type="ECO:0000259" key="3">
    <source>
        <dbReference type="PROSITE" id="PS50892"/>
    </source>
</evidence>